<dbReference type="AlphaFoldDB" id="A0A078EGE3"/>
<dbReference type="PaxDb" id="3708-A0A078EGE3"/>
<dbReference type="Gramene" id="CDY20050">
    <property type="protein sequence ID" value="CDY20050"/>
    <property type="gene ID" value="GSBRNA2T00009891001"/>
</dbReference>
<reference evidence="1 2" key="1">
    <citation type="journal article" date="2014" name="Science">
        <title>Plant genetics. Early allopolyploid evolution in the post-Neolithic Brassica napus oilseed genome.</title>
        <authorList>
            <person name="Chalhoub B."/>
            <person name="Denoeud F."/>
            <person name="Liu S."/>
            <person name="Parkin I.A."/>
            <person name="Tang H."/>
            <person name="Wang X."/>
            <person name="Chiquet J."/>
            <person name="Belcram H."/>
            <person name="Tong C."/>
            <person name="Samans B."/>
            <person name="Correa M."/>
            <person name="Da Silva C."/>
            <person name="Just J."/>
            <person name="Falentin C."/>
            <person name="Koh C.S."/>
            <person name="Le Clainche I."/>
            <person name="Bernard M."/>
            <person name="Bento P."/>
            <person name="Noel B."/>
            <person name="Labadie K."/>
            <person name="Alberti A."/>
            <person name="Charles M."/>
            <person name="Arnaud D."/>
            <person name="Guo H."/>
            <person name="Daviaud C."/>
            <person name="Alamery S."/>
            <person name="Jabbari K."/>
            <person name="Zhao M."/>
            <person name="Edger P.P."/>
            <person name="Chelaifa H."/>
            <person name="Tack D."/>
            <person name="Lassalle G."/>
            <person name="Mestiri I."/>
            <person name="Schnel N."/>
            <person name="Le Paslier M.C."/>
            <person name="Fan G."/>
            <person name="Renault V."/>
            <person name="Bayer P.E."/>
            <person name="Golicz A.A."/>
            <person name="Manoli S."/>
            <person name="Lee T.H."/>
            <person name="Thi V.H."/>
            <person name="Chalabi S."/>
            <person name="Hu Q."/>
            <person name="Fan C."/>
            <person name="Tollenaere R."/>
            <person name="Lu Y."/>
            <person name="Battail C."/>
            <person name="Shen J."/>
            <person name="Sidebottom C.H."/>
            <person name="Wang X."/>
            <person name="Canaguier A."/>
            <person name="Chauveau A."/>
            <person name="Berard A."/>
            <person name="Deniot G."/>
            <person name="Guan M."/>
            <person name="Liu Z."/>
            <person name="Sun F."/>
            <person name="Lim Y.P."/>
            <person name="Lyons E."/>
            <person name="Town C.D."/>
            <person name="Bancroft I."/>
            <person name="Wang X."/>
            <person name="Meng J."/>
            <person name="Ma J."/>
            <person name="Pires J.C."/>
            <person name="King G.J."/>
            <person name="Brunel D."/>
            <person name="Delourme R."/>
            <person name="Renard M."/>
            <person name="Aury J.M."/>
            <person name="Adams K.L."/>
            <person name="Batley J."/>
            <person name="Snowdon R.J."/>
            <person name="Tost J."/>
            <person name="Edwards D."/>
            <person name="Zhou Y."/>
            <person name="Hua W."/>
            <person name="Sharpe A.G."/>
            <person name="Paterson A.H."/>
            <person name="Guan C."/>
            <person name="Wincker P."/>
        </authorList>
    </citation>
    <scope>NUCLEOTIDE SEQUENCE [LARGE SCALE GENOMIC DNA]</scope>
    <source>
        <strain evidence="2">cv. Darmor-bzh</strain>
    </source>
</reference>
<accession>A0A078EGE3</accession>
<dbReference type="Proteomes" id="UP000028999">
    <property type="component" value="Unassembled WGS sequence"/>
</dbReference>
<gene>
    <name evidence="1" type="primary">BnaA09g02010D</name>
    <name evidence="1" type="ORF">GSBRNA2T00009891001</name>
</gene>
<keyword evidence="2" id="KW-1185">Reference proteome</keyword>
<evidence type="ECO:0000313" key="2">
    <source>
        <dbReference type="Proteomes" id="UP000028999"/>
    </source>
</evidence>
<evidence type="ECO:0000313" key="1">
    <source>
        <dbReference type="EMBL" id="CDY20050.1"/>
    </source>
</evidence>
<name>A0A078EGE3_BRANA</name>
<dbReference type="Gramene" id="CDY00157">
    <property type="protein sequence ID" value="CDY00157"/>
    <property type="gene ID" value="GSBRNA2T00109673001"/>
</dbReference>
<organism evidence="1 2">
    <name type="scientific">Brassica napus</name>
    <name type="common">Rape</name>
    <dbReference type="NCBI Taxonomy" id="3708"/>
    <lineage>
        <taxon>Eukaryota</taxon>
        <taxon>Viridiplantae</taxon>
        <taxon>Streptophyta</taxon>
        <taxon>Embryophyta</taxon>
        <taxon>Tracheophyta</taxon>
        <taxon>Spermatophyta</taxon>
        <taxon>Magnoliopsida</taxon>
        <taxon>eudicotyledons</taxon>
        <taxon>Gunneridae</taxon>
        <taxon>Pentapetalae</taxon>
        <taxon>rosids</taxon>
        <taxon>malvids</taxon>
        <taxon>Brassicales</taxon>
        <taxon>Brassicaceae</taxon>
        <taxon>Brassiceae</taxon>
        <taxon>Brassica</taxon>
    </lineage>
</organism>
<proteinExistence type="predicted"/>
<protein>
    <submittedName>
        <fullName evidence="1">BnaA09g02010D protein</fullName>
    </submittedName>
</protein>
<sequence length="39" mass="4228">MASGLIGRLVRTKPAKLTSTARLIPIEPEDVPDLPVESR</sequence>
<dbReference type="EMBL" id="LK032102">
    <property type="protein sequence ID" value="CDY20050.1"/>
    <property type="molecule type" value="Genomic_DNA"/>
</dbReference>